<keyword evidence="1" id="KW-0614">Plasmid</keyword>
<evidence type="ECO:0000313" key="2">
    <source>
        <dbReference type="Proteomes" id="UP000295727"/>
    </source>
</evidence>
<gene>
    <name evidence="1" type="ORF">E1956_43250</name>
</gene>
<dbReference type="KEGG" id="ppai:E1956_43250"/>
<dbReference type="GeneID" id="39650282"/>
<sequence length="85" mass="9505">MHSHDEAVRELAHICTMVLRLEQLVHSEHIGRGTVVTSPDYWRARVKATAKLAPQLQQQAGTLLARLDAIDSAIQRLRGRARVAD</sequence>
<evidence type="ECO:0000313" key="1">
    <source>
        <dbReference type="EMBL" id="QBR04017.1"/>
    </source>
</evidence>
<geneLocation type="plasmid" evidence="1 2">
    <name>unnamed1</name>
</geneLocation>
<dbReference type="OrthoDB" id="9010520at2"/>
<dbReference type="RefSeq" id="WP_134759989.1">
    <property type="nucleotide sequence ID" value="NZ_CP038152.1"/>
</dbReference>
<dbReference type="EMBL" id="CP038152">
    <property type="protein sequence ID" value="QBR04017.1"/>
    <property type="molecule type" value="Genomic_DNA"/>
</dbReference>
<proteinExistence type="predicted"/>
<name>A0A4P7D997_9BURK</name>
<protein>
    <submittedName>
        <fullName evidence="1">Uncharacterized protein</fullName>
    </submittedName>
</protein>
<accession>A0A4P7D997</accession>
<dbReference type="Proteomes" id="UP000295727">
    <property type="component" value="Plasmid unnamed1"/>
</dbReference>
<dbReference type="AlphaFoldDB" id="A0A4P7D997"/>
<reference evidence="1 2" key="1">
    <citation type="submission" date="2019-03" db="EMBL/GenBank/DDBJ databases">
        <title>Paraburkholderia sp. 7MH5, isolated from subtropical forest soil.</title>
        <authorList>
            <person name="Gao Z.-H."/>
            <person name="Qiu L.-H."/>
        </authorList>
    </citation>
    <scope>NUCLEOTIDE SEQUENCE [LARGE SCALE GENOMIC DNA]</scope>
    <source>
        <strain evidence="1 2">7MH5</strain>
        <plasmid evidence="1 2">unnamed1</plasmid>
    </source>
</reference>
<keyword evidence="2" id="KW-1185">Reference proteome</keyword>
<organism evidence="1 2">
    <name type="scientific">Paraburkholderia pallida</name>
    <dbReference type="NCBI Taxonomy" id="2547399"/>
    <lineage>
        <taxon>Bacteria</taxon>
        <taxon>Pseudomonadati</taxon>
        <taxon>Pseudomonadota</taxon>
        <taxon>Betaproteobacteria</taxon>
        <taxon>Burkholderiales</taxon>
        <taxon>Burkholderiaceae</taxon>
        <taxon>Paraburkholderia</taxon>
    </lineage>
</organism>